<evidence type="ECO:0000313" key="3">
    <source>
        <dbReference type="Proteomes" id="UP000596083"/>
    </source>
</evidence>
<reference evidence="2 3" key="1">
    <citation type="submission" date="2020-12" db="EMBL/GenBank/DDBJ databases">
        <authorList>
            <person name="Zheng R.K."/>
            <person name="Sun C.M."/>
        </authorList>
    </citation>
    <scope>NUCLEOTIDE SEQUENCE [LARGE SCALE GENOMIC DNA]</scope>
    <source>
        <strain evidence="2 3">ZRK001</strain>
    </source>
</reference>
<protein>
    <submittedName>
        <fullName evidence="2">Uncharacterized protein</fullName>
    </submittedName>
</protein>
<gene>
    <name evidence="2" type="ORF">JET14_13395</name>
</gene>
<name>A0A7T7HHK2_9HYPH</name>
<evidence type="ECO:0000256" key="1">
    <source>
        <dbReference type="SAM" id="MobiDB-lite"/>
    </source>
</evidence>
<organism evidence="2 3">
    <name type="scientific">Martelella lutilitoris</name>
    <dbReference type="NCBI Taxonomy" id="2583532"/>
    <lineage>
        <taxon>Bacteria</taxon>
        <taxon>Pseudomonadati</taxon>
        <taxon>Pseudomonadota</taxon>
        <taxon>Alphaproteobacteria</taxon>
        <taxon>Hyphomicrobiales</taxon>
        <taxon>Aurantimonadaceae</taxon>
        <taxon>Martelella</taxon>
    </lineage>
</organism>
<dbReference type="Proteomes" id="UP000596083">
    <property type="component" value="Chromosome"/>
</dbReference>
<dbReference type="RefSeq" id="WP_200334157.1">
    <property type="nucleotide sequence ID" value="NZ_CP066786.1"/>
</dbReference>
<dbReference type="EMBL" id="CP066786">
    <property type="protein sequence ID" value="QQM29319.1"/>
    <property type="molecule type" value="Genomic_DNA"/>
</dbReference>
<dbReference type="AlphaFoldDB" id="A0A7T7HHK2"/>
<dbReference type="KEGG" id="mlut:JET14_13395"/>
<proteinExistence type="predicted"/>
<accession>A0A7T7HHK2</accession>
<feature type="compositionally biased region" description="Basic and acidic residues" evidence="1">
    <location>
        <begin position="142"/>
        <end position="152"/>
    </location>
</feature>
<sequence length="152" mass="16686">MNFSFNMTVAKELGWSSGDKIEVLIGDGEHHGIIRMRKNNSVGDAEFVRRDAAKGAYFKIALGPQSAFVDRSETARWCAFEILDGDDAGWLEIILPRWADETGPKMRDKTSAPAMPARPVAQTPARNVTAAVMGDPPPGRRQMLDKLSDIKG</sequence>
<feature type="region of interest" description="Disordered" evidence="1">
    <location>
        <begin position="102"/>
        <end position="152"/>
    </location>
</feature>
<evidence type="ECO:0000313" key="2">
    <source>
        <dbReference type="EMBL" id="QQM29319.1"/>
    </source>
</evidence>